<dbReference type="EMBL" id="AFRT01000842">
    <property type="protein sequence ID" value="ELU42396.1"/>
    <property type="molecule type" value="Genomic_DNA"/>
</dbReference>
<proteinExistence type="predicted"/>
<feature type="region of interest" description="Disordered" evidence="1">
    <location>
        <begin position="210"/>
        <end position="231"/>
    </location>
</feature>
<accession>L8WWD8</accession>
<sequence length="251" mass="28612">MKITPPQRQRITHSFSQNHVLPTFRSVGSPRPAEQPRRFGYQTLRLIRIDKCYIDTLKRDRRQLTTGIPDTFRPQFQFAPKFSLYLGQYISYKKFIDPGSSVIFNIRSSPYGTPPGWRTYQRCNRRLDQWACCTEIVYTRISGYPESPGRLEGQAMDVLRQPVLCSESRDYRFMLCGLASDLLHRPVSHTPSAAARLCVPFLSYTHSPKVTRAGLGRPPTSQTRGRAPPVHPRCFTAVGVPNGRRGRVGRG</sequence>
<dbReference type="AlphaFoldDB" id="L8WWD8"/>
<evidence type="ECO:0000313" key="3">
    <source>
        <dbReference type="Proteomes" id="UP000011668"/>
    </source>
</evidence>
<protein>
    <submittedName>
        <fullName evidence="2">Uncharacterized protein</fullName>
    </submittedName>
</protein>
<gene>
    <name evidence="2" type="ORF">AG1IA_03570</name>
</gene>
<name>L8WWD8_THACA</name>
<organism evidence="2 3">
    <name type="scientific">Thanatephorus cucumeris (strain AG1-IA)</name>
    <name type="common">Rice sheath blight fungus</name>
    <name type="synonym">Rhizoctonia solani</name>
    <dbReference type="NCBI Taxonomy" id="983506"/>
    <lineage>
        <taxon>Eukaryota</taxon>
        <taxon>Fungi</taxon>
        <taxon>Dikarya</taxon>
        <taxon>Basidiomycota</taxon>
        <taxon>Agaricomycotina</taxon>
        <taxon>Agaricomycetes</taxon>
        <taxon>Cantharellales</taxon>
        <taxon>Ceratobasidiaceae</taxon>
        <taxon>Rhizoctonia</taxon>
        <taxon>Rhizoctonia solani AG-1</taxon>
    </lineage>
</organism>
<comment type="caution">
    <text evidence="2">The sequence shown here is derived from an EMBL/GenBank/DDBJ whole genome shotgun (WGS) entry which is preliminary data.</text>
</comment>
<dbReference type="HOGENOM" id="CLU_1107736_0_0_1"/>
<keyword evidence="3" id="KW-1185">Reference proteome</keyword>
<reference evidence="2 3" key="1">
    <citation type="journal article" date="2013" name="Nat. Commun.">
        <title>The evolution and pathogenic mechanisms of the rice sheath blight pathogen.</title>
        <authorList>
            <person name="Zheng A."/>
            <person name="Lin R."/>
            <person name="Xu L."/>
            <person name="Qin P."/>
            <person name="Tang C."/>
            <person name="Ai P."/>
            <person name="Zhang D."/>
            <person name="Liu Y."/>
            <person name="Sun Z."/>
            <person name="Feng H."/>
            <person name="Wang Y."/>
            <person name="Chen Y."/>
            <person name="Liang X."/>
            <person name="Fu R."/>
            <person name="Li Q."/>
            <person name="Zhang J."/>
            <person name="Yu X."/>
            <person name="Xie Z."/>
            <person name="Ding L."/>
            <person name="Guan P."/>
            <person name="Tang J."/>
            <person name="Liang Y."/>
            <person name="Wang S."/>
            <person name="Deng Q."/>
            <person name="Li S."/>
            <person name="Zhu J."/>
            <person name="Wang L."/>
            <person name="Liu H."/>
            <person name="Li P."/>
        </authorList>
    </citation>
    <scope>NUCLEOTIDE SEQUENCE [LARGE SCALE GENOMIC DNA]</scope>
    <source>
        <strain evidence="3">AG-1 IA</strain>
    </source>
</reference>
<evidence type="ECO:0000256" key="1">
    <source>
        <dbReference type="SAM" id="MobiDB-lite"/>
    </source>
</evidence>
<dbReference type="Proteomes" id="UP000011668">
    <property type="component" value="Unassembled WGS sequence"/>
</dbReference>
<evidence type="ECO:0000313" key="2">
    <source>
        <dbReference type="EMBL" id="ELU42396.1"/>
    </source>
</evidence>